<name>A0A0E9RD67_ANGAN</name>
<accession>A0A0E9RD67</accession>
<reference evidence="1" key="2">
    <citation type="journal article" date="2015" name="Fish Shellfish Immunol.">
        <title>Early steps in the European eel (Anguilla anguilla)-Vibrio vulnificus interaction in the gills: Role of the RtxA13 toxin.</title>
        <authorList>
            <person name="Callol A."/>
            <person name="Pajuelo D."/>
            <person name="Ebbesson L."/>
            <person name="Teles M."/>
            <person name="MacKenzie S."/>
            <person name="Amaro C."/>
        </authorList>
    </citation>
    <scope>NUCLEOTIDE SEQUENCE</scope>
</reference>
<proteinExistence type="predicted"/>
<protein>
    <submittedName>
        <fullName evidence="1">Uncharacterized protein</fullName>
    </submittedName>
</protein>
<organism evidence="1">
    <name type="scientific">Anguilla anguilla</name>
    <name type="common">European freshwater eel</name>
    <name type="synonym">Muraena anguilla</name>
    <dbReference type="NCBI Taxonomy" id="7936"/>
    <lineage>
        <taxon>Eukaryota</taxon>
        <taxon>Metazoa</taxon>
        <taxon>Chordata</taxon>
        <taxon>Craniata</taxon>
        <taxon>Vertebrata</taxon>
        <taxon>Euteleostomi</taxon>
        <taxon>Actinopterygii</taxon>
        <taxon>Neopterygii</taxon>
        <taxon>Teleostei</taxon>
        <taxon>Anguilliformes</taxon>
        <taxon>Anguillidae</taxon>
        <taxon>Anguilla</taxon>
    </lineage>
</organism>
<reference evidence="1" key="1">
    <citation type="submission" date="2014-11" db="EMBL/GenBank/DDBJ databases">
        <authorList>
            <person name="Amaro Gonzalez C."/>
        </authorList>
    </citation>
    <scope>NUCLEOTIDE SEQUENCE</scope>
</reference>
<sequence>MLELISEKLGFPEITVSQYPDVNVP</sequence>
<dbReference type="AlphaFoldDB" id="A0A0E9RD67"/>
<evidence type="ECO:0000313" key="1">
    <source>
        <dbReference type="EMBL" id="JAH26420.1"/>
    </source>
</evidence>
<dbReference type="EMBL" id="GBXM01082157">
    <property type="protein sequence ID" value="JAH26420.1"/>
    <property type="molecule type" value="Transcribed_RNA"/>
</dbReference>